<dbReference type="AlphaFoldDB" id="A0A3M6C846"/>
<dbReference type="InterPro" id="IPR035906">
    <property type="entry name" value="MetI-like_sf"/>
</dbReference>
<protein>
    <submittedName>
        <fullName evidence="12">Glutamine ABC transporter, permease protein</fullName>
    </submittedName>
</protein>
<evidence type="ECO:0000256" key="5">
    <source>
        <dbReference type="ARBA" id="ARBA00022692"/>
    </source>
</evidence>
<evidence type="ECO:0000256" key="3">
    <source>
        <dbReference type="ARBA" id="ARBA00022448"/>
    </source>
</evidence>
<comment type="subcellular location">
    <subcellularLocation>
        <location evidence="1">Cell inner membrane</location>
        <topology evidence="1">Multi-pass membrane protein</topology>
    </subcellularLocation>
    <subcellularLocation>
        <location evidence="9">Cell membrane</location>
        <topology evidence="9">Multi-pass membrane protein</topology>
    </subcellularLocation>
</comment>
<evidence type="ECO:0000256" key="9">
    <source>
        <dbReference type="RuleBase" id="RU363032"/>
    </source>
</evidence>
<keyword evidence="6" id="KW-0029">Amino-acid transport</keyword>
<evidence type="ECO:0000256" key="6">
    <source>
        <dbReference type="ARBA" id="ARBA00022970"/>
    </source>
</evidence>
<dbReference type="Gene3D" id="1.10.3720.10">
    <property type="entry name" value="MetI-like"/>
    <property type="match status" value="1"/>
</dbReference>
<comment type="similarity">
    <text evidence="2">Belongs to the binding-protein-dependent transport system permease family. HisMQ subfamily.</text>
</comment>
<dbReference type="CDD" id="cd06261">
    <property type="entry name" value="TM_PBP2"/>
    <property type="match status" value="1"/>
</dbReference>
<gene>
    <name evidence="12" type="ORF">ALP13_04302</name>
</gene>
<keyword evidence="7 9" id="KW-1133">Transmembrane helix</keyword>
<evidence type="ECO:0000313" key="13">
    <source>
        <dbReference type="Proteomes" id="UP000271631"/>
    </source>
</evidence>
<name>A0A3M6C846_PSEYM</name>
<keyword evidence="8 9" id="KW-0472">Membrane</keyword>
<feature type="compositionally biased region" description="Basic residues" evidence="10">
    <location>
        <begin position="1"/>
        <end position="10"/>
    </location>
</feature>
<evidence type="ECO:0000256" key="2">
    <source>
        <dbReference type="ARBA" id="ARBA00010072"/>
    </source>
</evidence>
<dbReference type="InterPro" id="IPR000515">
    <property type="entry name" value="MetI-like"/>
</dbReference>
<dbReference type="GO" id="GO:0022857">
    <property type="term" value="F:transmembrane transporter activity"/>
    <property type="evidence" value="ECO:0007669"/>
    <property type="project" value="InterPro"/>
</dbReference>
<accession>A0A3M6C846</accession>
<feature type="transmembrane region" description="Helical" evidence="9">
    <location>
        <begin position="216"/>
        <end position="236"/>
    </location>
</feature>
<evidence type="ECO:0000259" key="11">
    <source>
        <dbReference type="PROSITE" id="PS50928"/>
    </source>
</evidence>
<feature type="transmembrane region" description="Helical" evidence="9">
    <location>
        <begin position="81"/>
        <end position="101"/>
    </location>
</feature>
<dbReference type="EMBL" id="RBUQ01000098">
    <property type="protein sequence ID" value="RMV39899.1"/>
    <property type="molecule type" value="Genomic_DNA"/>
</dbReference>
<evidence type="ECO:0000313" key="12">
    <source>
        <dbReference type="EMBL" id="RMV39899.1"/>
    </source>
</evidence>
<dbReference type="GO" id="GO:0043190">
    <property type="term" value="C:ATP-binding cassette (ABC) transporter complex"/>
    <property type="evidence" value="ECO:0007669"/>
    <property type="project" value="InterPro"/>
</dbReference>
<dbReference type="InterPro" id="IPR010065">
    <property type="entry name" value="AA_ABC_transptr_permease_3TM"/>
</dbReference>
<keyword evidence="4" id="KW-1003">Cell membrane</keyword>
<evidence type="ECO:0000256" key="10">
    <source>
        <dbReference type="SAM" id="MobiDB-lite"/>
    </source>
</evidence>
<organism evidence="12 13">
    <name type="scientific">Pseudomonas syringae pv. maculicola</name>
    <dbReference type="NCBI Taxonomy" id="59511"/>
    <lineage>
        <taxon>Bacteria</taxon>
        <taxon>Pseudomonadati</taxon>
        <taxon>Pseudomonadota</taxon>
        <taxon>Gammaproteobacteria</taxon>
        <taxon>Pseudomonadales</taxon>
        <taxon>Pseudomonadaceae</taxon>
        <taxon>Pseudomonas</taxon>
    </lineage>
</organism>
<keyword evidence="3 9" id="KW-0813">Transport</keyword>
<dbReference type="PROSITE" id="PS50928">
    <property type="entry name" value="ABC_TM1"/>
    <property type="match status" value="1"/>
</dbReference>
<dbReference type="Pfam" id="PF00528">
    <property type="entry name" value="BPD_transp_1"/>
    <property type="match status" value="1"/>
</dbReference>
<dbReference type="Proteomes" id="UP000271631">
    <property type="component" value="Unassembled WGS sequence"/>
</dbReference>
<keyword evidence="5 9" id="KW-0812">Transmembrane</keyword>
<reference evidence="12 13" key="1">
    <citation type="submission" date="2018-08" db="EMBL/GenBank/DDBJ databases">
        <title>Recombination of ecologically and evolutionarily significant loci maintains genetic cohesion in the Pseudomonas syringae species complex.</title>
        <authorList>
            <person name="Dillon M."/>
            <person name="Thakur S."/>
            <person name="Almeida R.N.D."/>
            <person name="Weir B.S."/>
            <person name="Guttman D.S."/>
        </authorList>
    </citation>
    <scope>NUCLEOTIDE SEQUENCE [LARGE SCALE GENOMIC DNA]</scope>
    <source>
        <strain evidence="12 13">ICMP 11281</strain>
    </source>
</reference>
<evidence type="ECO:0000256" key="4">
    <source>
        <dbReference type="ARBA" id="ARBA00022475"/>
    </source>
</evidence>
<dbReference type="NCBIfam" id="TIGR01726">
    <property type="entry name" value="HEQRo_perm_3TM"/>
    <property type="match status" value="1"/>
</dbReference>
<evidence type="ECO:0000256" key="8">
    <source>
        <dbReference type="ARBA" id="ARBA00023136"/>
    </source>
</evidence>
<sequence length="287" mass="31630">MGCPLHARRTMKAETAANRKSSIYHESGTSRQATPAPAQPVPCFCPDCMSMGTTMTNDFDLSAILQGEYAELIVKGIETTVQLAFVAWCMAMAVALLLVSIRLTGNMYAERLVAGYVSYHRNVPTLVQLMLWYFGIPTLLSESTQIWLSGYSTEYLFSVIALGLCQAAYFSEDIRSGLRAIPAGQVEASRALGLGYVRSMRYVILPQGVRNCLPSLINHTVLLFKNTSLVMAIGVVELTYATREVENYTFRTFEAYLVATVVYLAISLMLMGLGALLARHFSKAMAR</sequence>
<dbReference type="PANTHER" id="PTHR30614">
    <property type="entry name" value="MEMBRANE COMPONENT OF AMINO ACID ABC TRANSPORTER"/>
    <property type="match status" value="1"/>
</dbReference>
<feature type="region of interest" description="Disordered" evidence="10">
    <location>
        <begin position="1"/>
        <end position="38"/>
    </location>
</feature>
<proteinExistence type="inferred from homology"/>
<comment type="caution">
    <text evidence="12">The sequence shown here is derived from an EMBL/GenBank/DDBJ whole genome shotgun (WGS) entry which is preliminary data.</text>
</comment>
<dbReference type="PANTHER" id="PTHR30614:SF47">
    <property type="entry name" value="ABC TRANSPORTER PERMEASE"/>
    <property type="match status" value="1"/>
</dbReference>
<evidence type="ECO:0000256" key="7">
    <source>
        <dbReference type="ARBA" id="ARBA00022989"/>
    </source>
</evidence>
<evidence type="ECO:0000256" key="1">
    <source>
        <dbReference type="ARBA" id="ARBA00004429"/>
    </source>
</evidence>
<feature type="transmembrane region" description="Helical" evidence="9">
    <location>
        <begin position="256"/>
        <end position="278"/>
    </location>
</feature>
<dbReference type="InterPro" id="IPR043429">
    <property type="entry name" value="ArtM/GltK/GlnP/TcyL/YhdX-like"/>
</dbReference>
<feature type="domain" description="ABC transmembrane type-1" evidence="11">
    <location>
        <begin position="77"/>
        <end position="274"/>
    </location>
</feature>
<dbReference type="SUPFAM" id="SSF161098">
    <property type="entry name" value="MetI-like"/>
    <property type="match status" value="1"/>
</dbReference>
<dbReference type="GO" id="GO:0006865">
    <property type="term" value="P:amino acid transport"/>
    <property type="evidence" value="ECO:0007669"/>
    <property type="project" value="UniProtKB-KW"/>
</dbReference>